<feature type="compositionally biased region" description="Low complexity" evidence="14">
    <location>
        <begin position="300"/>
        <end position="311"/>
    </location>
</feature>
<comment type="subcellular location">
    <subcellularLocation>
        <location evidence="2">Cytoplasm</location>
    </subcellularLocation>
    <subcellularLocation>
        <location evidence="1">Membrane</location>
        <topology evidence="1">Multi-pass membrane protein</topology>
    </subcellularLocation>
</comment>
<dbReference type="EMBL" id="QBIY01013173">
    <property type="protein sequence ID" value="RXN10840.1"/>
    <property type="molecule type" value="Genomic_DNA"/>
</dbReference>
<dbReference type="CDD" id="cd00154">
    <property type="entry name" value="Rab"/>
    <property type="match status" value="1"/>
</dbReference>
<evidence type="ECO:0000256" key="1">
    <source>
        <dbReference type="ARBA" id="ARBA00004141"/>
    </source>
</evidence>
<dbReference type="Pfam" id="PF00335">
    <property type="entry name" value="Tetraspanin"/>
    <property type="match status" value="1"/>
</dbReference>
<gene>
    <name evidence="17" type="ORF">ROHU_037340</name>
</gene>
<comment type="similarity">
    <text evidence="3">Belongs to the tetraspanin (TM4SF) family.</text>
</comment>
<dbReference type="NCBIfam" id="TIGR00231">
    <property type="entry name" value="small_GTP"/>
    <property type="match status" value="1"/>
</dbReference>
<keyword evidence="11" id="KW-0175">Coiled coil</keyword>
<evidence type="ECO:0000256" key="10">
    <source>
        <dbReference type="ARBA" id="ARBA00022989"/>
    </source>
</evidence>
<dbReference type="InterPro" id="IPR011992">
    <property type="entry name" value="EF-hand-dom_pair"/>
</dbReference>
<feature type="region of interest" description="Disordered" evidence="14">
    <location>
        <begin position="284"/>
        <end position="319"/>
    </location>
</feature>
<keyword evidence="4" id="KW-0963">Cytoplasm</keyword>
<evidence type="ECO:0000256" key="3">
    <source>
        <dbReference type="ARBA" id="ARBA00006840"/>
    </source>
</evidence>
<dbReference type="PROSITE" id="PS51421">
    <property type="entry name" value="RAS"/>
    <property type="match status" value="1"/>
</dbReference>
<evidence type="ECO:0000313" key="18">
    <source>
        <dbReference type="Proteomes" id="UP000290572"/>
    </source>
</evidence>
<evidence type="ECO:0000259" key="16">
    <source>
        <dbReference type="PROSITE" id="PS50222"/>
    </source>
</evidence>
<dbReference type="SMART" id="SM00054">
    <property type="entry name" value="EFh"/>
    <property type="match status" value="2"/>
</dbReference>
<dbReference type="PROSITE" id="PS50222">
    <property type="entry name" value="EF_HAND_2"/>
    <property type="match status" value="1"/>
</dbReference>
<keyword evidence="8" id="KW-0106">Calcium</keyword>
<dbReference type="Gene3D" id="3.40.50.300">
    <property type="entry name" value="P-loop containing nucleotide triphosphate hydrolases"/>
    <property type="match status" value="1"/>
</dbReference>
<dbReference type="InterPro" id="IPR005225">
    <property type="entry name" value="Small_GTP-bd"/>
</dbReference>
<dbReference type="SUPFAM" id="SSF47473">
    <property type="entry name" value="EF-hand"/>
    <property type="match status" value="1"/>
</dbReference>
<dbReference type="SUPFAM" id="SSF52317">
    <property type="entry name" value="Class I glutamine amidotransferase-like"/>
    <property type="match status" value="1"/>
</dbReference>
<evidence type="ECO:0000256" key="15">
    <source>
        <dbReference type="SAM" id="Phobius"/>
    </source>
</evidence>
<dbReference type="SMART" id="SM00176">
    <property type="entry name" value="RAN"/>
    <property type="match status" value="1"/>
</dbReference>
<dbReference type="Proteomes" id="UP000290572">
    <property type="component" value="Unassembled WGS sequence"/>
</dbReference>
<dbReference type="CDD" id="cd03141">
    <property type="entry name" value="GATase1_Hsp31_like"/>
    <property type="match status" value="1"/>
</dbReference>
<evidence type="ECO:0000256" key="11">
    <source>
        <dbReference type="ARBA" id="ARBA00023054"/>
    </source>
</evidence>
<feature type="region of interest" description="Disordered" evidence="14">
    <location>
        <begin position="207"/>
        <end position="229"/>
    </location>
</feature>
<keyword evidence="18" id="KW-1185">Reference proteome</keyword>
<organism evidence="17 18">
    <name type="scientific">Labeo rohita</name>
    <name type="common">Indian major carp</name>
    <name type="synonym">Cyprinus rohita</name>
    <dbReference type="NCBI Taxonomy" id="84645"/>
    <lineage>
        <taxon>Eukaryota</taxon>
        <taxon>Metazoa</taxon>
        <taxon>Chordata</taxon>
        <taxon>Craniata</taxon>
        <taxon>Vertebrata</taxon>
        <taxon>Euteleostomi</taxon>
        <taxon>Actinopterygii</taxon>
        <taxon>Neopterygii</taxon>
        <taxon>Teleostei</taxon>
        <taxon>Ostariophysi</taxon>
        <taxon>Cypriniformes</taxon>
        <taxon>Cyprinidae</taxon>
        <taxon>Labeoninae</taxon>
        <taxon>Labeonini</taxon>
        <taxon>Labeo</taxon>
    </lineage>
</organism>
<dbReference type="SMART" id="SM00174">
    <property type="entry name" value="RHO"/>
    <property type="match status" value="1"/>
</dbReference>
<keyword evidence="9" id="KW-0315">Glutamine amidotransferase</keyword>
<dbReference type="SUPFAM" id="SSF52540">
    <property type="entry name" value="P-loop containing nucleoside triphosphate hydrolases"/>
    <property type="match status" value="1"/>
</dbReference>
<dbReference type="InterPro" id="IPR018499">
    <property type="entry name" value="Tetraspanin/Peripherin"/>
</dbReference>
<dbReference type="GO" id="GO:0005525">
    <property type="term" value="F:GTP binding"/>
    <property type="evidence" value="ECO:0007669"/>
    <property type="project" value="UniProtKB-KW"/>
</dbReference>
<dbReference type="InterPro" id="IPR027417">
    <property type="entry name" value="P-loop_NTPase"/>
</dbReference>
<protein>
    <submittedName>
        <fullName evidence="17">EF-hand calcium-binding domain-containing 4A isoform X1</fullName>
    </submittedName>
</protein>
<evidence type="ECO:0000256" key="14">
    <source>
        <dbReference type="SAM" id="MobiDB-lite"/>
    </source>
</evidence>
<keyword evidence="12" id="KW-0342">GTP-binding</keyword>
<dbReference type="InterPro" id="IPR018247">
    <property type="entry name" value="EF_Hand_1_Ca_BS"/>
</dbReference>
<dbReference type="CDD" id="cd03155">
    <property type="entry name" value="CD151_like_LEL"/>
    <property type="match status" value="1"/>
</dbReference>
<keyword evidence="7" id="KW-0547">Nucleotide-binding</keyword>
<sequence>MSPRSRLRSPLPSRTPRSQSSNGTSSPDSDRQDRMSKAKELFELCDKEGKGFITKRDMQRLQQELPLSPEQLESVFESLDRDRNGYLTPLEFHMGLGELVGSGPEERPRSREGEMIGEERVEPMEIRFTQILMELGADKLFKDQWELCTLWCELQRDKPELLGVLEEVLSYTVSHLQDALKEKDNLEQALRRREDDHDRVVRSMYEDMESQLKEEREKRQALDSMKQGDKKEQLLQELRMREQELEFTLTKQRELESRINALSNDQADARGENRRLQNVNQQLQDQLEQSREELQHASSQLQQLQNNIKQQQKGKEREVLKVSRNMQKERESLMRQLDLLRDMNKRLRDDKDAHQTQKMVSQKYPFMSSSPYPPCRQLMENPNEDPEDSDSSLTDSSPKRLSIAEVTEDETTYQSDKTMGISCDPQRVFKVVFLGNSAVGKSSFIHHYCSGHFPNALASTVGMDFQVRSVTVDSTPVALQLWDTAGQERFHSVTQQYFRRADGIIAMYDVTHEASFTAVRHWLDQVQEKMAEGACLMLLGNKTDLATADRREVTRAQGRRLAEQYQAEFYECSAKSGQQVEEAMIHLTRMADAEDKTNTCGTVCLKYLLFIFNLLFWLAGGIVMAVGIWTLVDKSDYISLLSSSTYSAAAYILIGAGAIVVLTGILGCCATIREQRSLLMVFFVLLLLIFLLEITAGILAYVYYQELNAELRADLKERMVQNYQQPGQEHITRAIDKLQQDLKCCGSNSSADWKEGAWIHTNARRRLVPDSCCKTPTVGCGARDHPSNIYKVEGGCISKLEEFILQHLIILGSVGLGIAFIQGKPIDFAGVDDSTSRWVQEFSVKPYANPAKLESIDGARYQALLIPDCPGALNDLAHSGSLARILSHFISQQKPVCAVGQGVAALCCATEEQKWIFSGYSMTGPSVFELVRSAEFANLPLIVEDFIKDSGGSYTASIEDAVHIVLDRHLVTGQNVQSTTAAVNNLILLCNSR</sequence>
<evidence type="ECO:0000256" key="13">
    <source>
        <dbReference type="ARBA" id="ARBA00023136"/>
    </source>
</evidence>
<dbReference type="InterPro" id="IPR050227">
    <property type="entry name" value="Rab"/>
</dbReference>
<keyword evidence="10 15" id="KW-1133">Transmembrane helix</keyword>
<dbReference type="STRING" id="84645.A0A498LRQ0"/>
<dbReference type="GO" id="GO:0005737">
    <property type="term" value="C:cytoplasm"/>
    <property type="evidence" value="ECO:0007669"/>
    <property type="project" value="UniProtKB-SubCell"/>
</dbReference>
<reference evidence="17 18" key="1">
    <citation type="submission" date="2018-03" db="EMBL/GenBank/DDBJ databases">
        <title>Draft genome sequence of Rohu Carp (Labeo rohita).</title>
        <authorList>
            <person name="Das P."/>
            <person name="Kushwaha B."/>
            <person name="Joshi C.G."/>
            <person name="Kumar D."/>
            <person name="Nagpure N.S."/>
            <person name="Sahoo L."/>
            <person name="Das S.P."/>
            <person name="Bit A."/>
            <person name="Patnaik S."/>
            <person name="Meher P.K."/>
            <person name="Jayasankar P."/>
            <person name="Koringa P.G."/>
            <person name="Patel N.V."/>
            <person name="Hinsu A.T."/>
            <person name="Kumar R."/>
            <person name="Pandey M."/>
            <person name="Agarwal S."/>
            <person name="Srivastava S."/>
            <person name="Singh M."/>
            <person name="Iquebal M.A."/>
            <person name="Jaiswal S."/>
            <person name="Angadi U.B."/>
            <person name="Kumar N."/>
            <person name="Raza M."/>
            <person name="Shah T.M."/>
            <person name="Rai A."/>
            <person name="Jena J.K."/>
        </authorList>
    </citation>
    <scope>NUCLEOTIDE SEQUENCE [LARGE SCALE GENOMIC DNA]</scope>
    <source>
        <strain evidence="17">DASCIFA01</strain>
        <tissue evidence="17">Testis</tissue>
    </source>
</reference>
<dbReference type="AlphaFoldDB" id="A0A498LRQ0"/>
<evidence type="ECO:0000313" key="17">
    <source>
        <dbReference type="EMBL" id="RXN10840.1"/>
    </source>
</evidence>
<dbReference type="SMART" id="SM00173">
    <property type="entry name" value="RAS"/>
    <property type="match status" value="1"/>
</dbReference>
<dbReference type="FunFam" id="1.10.1450.10:FF:000005">
    <property type="entry name" value="Tetraspanin"/>
    <property type="match status" value="1"/>
</dbReference>
<evidence type="ECO:0000256" key="12">
    <source>
        <dbReference type="ARBA" id="ARBA00023134"/>
    </source>
</evidence>
<dbReference type="InterPro" id="IPR029062">
    <property type="entry name" value="Class_I_gatase-like"/>
</dbReference>
<dbReference type="GO" id="GO:0016020">
    <property type="term" value="C:membrane"/>
    <property type="evidence" value="ECO:0007669"/>
    <property type="project" value="UniProtKB-SubCell"/>
</dbReference>
<dbReference type="Pfam" id="PF00071">
    <property type="entry name" value="Ras"/>
    <property type="match status" value="1"/>
</dbReference>
<feature type="compositionally biased region" description="Basic and acidic residues" evidence="14">
    <location>
        <begin position="28"/>
        <end position="40"/>
    </location>
</feature>
<name>A0A498LRQ0_LABRO</name>
<dbReference type="FunFam" id="3.40.50.300:FF:001348">
    <property type="entry name" value="Ras and EF-hand domain-containing protein"/>
    <property type="match status" value="1"/>
</dbReference>
<evidence type="ECO:0000256" key="5">
    <source>
        <dbReference type="ARBA" id="ARBA00022692"/>
    </source>
</evidence>
<proteinExistence type="inferred from homology"/>
<accession>A0A498LRQ0</accession>
<dbReference type="SMART" id="SM00175">
    <property type="entry name" value="RAB"/>
    <property type="match status" value="1"/>
</dbReference>
<keyword evidence="13 15" id="KW-0472">Membrane</keyword>
<feature type="transmembrane region" description="Helical" evidence="15">
    <location>
        <begin position="679"/>
        <end position="704"/>
    </location>
</feature>
<evidence type="ECO:0000256" key="7">
    <source>
        <dbReference type="ARBA" id="ARBA00022741"/>
    </source>
</evidence>
<dbReference type="PANTHER" id="PTHR47977">
    <property type="entry name" value="RAS-RELATED PROTEIN RAB"/>
    <property type="match status" value="1"/>
</dbReference>
<dbReference type="Pfam" id="PF13499">
    <property type="entry name" value="EF-hand_7"/>
    <property type="match status" value="1"/>
</dbReference>
<dbReference type="PROSITE" id="PS51420">
    <property type="entry name" value="RHO"/>
    <property type="match status" value="1"/>
</dbReference>
<dbReference type="PRINTS" id="PR00259">
    <property type="entry name" value="TMFOUR"/>
</dbReference>
<feature type="region of interest" description="Disordered" evidence="14">
    <location>
        <begin position="347"/>
        <end position="417"/>
    </location>
</feature>
<comment type="caution">
    <text evidence="17">The sequence shown here is derived from an EMBL/GenBank/DDBJ whole genome shotgun (WGS) entry which is preliminary data.</text>
</comment>
<feature type="region of interest" description="Disordered" evidence="14">
    <location>
        <begin position="1"/>
        <end position="40"/>
    </location>
</feature>
<dbReference type="GO" id="GO:0005509">
    <property type="term" value="F:calcium ion binding"/>
    <property type="evidence" value="ECO:0007669"/>
    <property type="project" value="InterPro"/>
</dbReference>
<dbReference type="GO" id="GO:0003924">
    <property type="term" value="F:GTPase activity"/>
    <property type="evidence" value="ECO:0007669"/>
    <property type="project" value="InterPro"/>
</dbReference>
<feature type="transmembrane region" description="Helical" evidence="15">
    <location>
        <begin position="649"/>
        <end position="672"/>
    </location>
</feature>
<dbReference type="InterPro" id="IPR008952">
    <property type="entry name" value="Tetraspanin_EC2_sf"/>
</dbReference>
<dbReference type="InterPro" id="IPR001806">
    <property type="entry name" value="Small_GTPase"/>
</dbReference>
<dbReference type="Gene3D" id="3.40.50.880">
    <property type="match status" value="1"/>
</dbReference>
<dbReference type="InterPro" id="IPR002048">
    <property type="entry name" value="EF_hand_dom"/>
</dbReference>
<evidence type="ECO:0000256" key="6">
    <source>
        <dbReference type="ARBA" id="ARBA00022723"/>
    </source>
</evidence>
<dbReference type="Gene3D" id="1.10.238.10">
    <property type="entry name" value="EF-hand"/>
    <property type="match status" value="1"/>
</dbReference>
<evidence type="ECO:0000256" key="4">
    <source>
        <dbReference type="ARBA" id="ARBA00022490"/>
    </source>
</evidence>
<dbReference type="SUPFAM" id="SSF48652">
    <property type="entry name" value="Tetraspanin"/>
    <property type="match status" value="1"/>
</dbReference>
<feature type="transmembrane region" description="Helical" evidence="15">
    <location>
        <begin position="607"/>
        <end position="629"/>
    </location>
</feature>
<dbReference type="PROSITE" id="PS51419">
    <property type="entry name" value="RAB"/>
    <property type="match status" value="1"/>
</dbReference>
<dbReference type="Gene3D" id="1.10.1450.10">
    <property type="entry name" value="Tetraspanin"/>
    <property type="match status" value="1"/>
</dbReference>
<keyword evidence="6" id="KW-0479">Metal-binding</keyword>
<evidence type="ECO:0000256" key="2">
    <source>
        <dbReference type="ARBA" id="ARBA00004496"/>
    </source>
</evidence>
<feature type="compositionally biased region" description="Low complexity" evidence="14">
    <location>
        <begin position="1"/>
        <end position="21"/>
    </location>
</feature>
<dbReference type="CDD" id="cd00051">
    <property type="entry name" value="EFh"/>
    <property type="match status" value="1"/>
</dbReference>
<feature type="domain" description="EF-hand" evidence="16">
    <location>
        <begin position="67"/>
        <end position="102"/>
    </location>
</feature>
<keyword evidence="5 15" id="KW-0812">Transmembrane</keyword>
<evidence type="ECO:0000256" key="9">
    <source>
        <dbReference type="ARBA" id="ARBA00022962"/>
    </source>
</evidence>
<evidence type="ECO:0000256" key="8">
    <source>
        <dbReference type="ARBA" id="ARBA00022837"/>
    </source>
</evidence>
<dbReference type="PROSITE" id="PS00018">
    <property type="entry name" value="EF_HAND_1"/>
    <property type="match status" value="1"/>
</dbReference>